<dbReference type="PIRSF" id="PIRSF005739">
    <property type="entry name" value="O-mtase"/>
    <property type="match status" value="1"/>
</dbReference>
<dbReference type="OrthoDB" id="582216at2"/>
<dbReference type="GO" id="GO:0032259">
    <property type="term" value="P:methylation"/>
    <property type="evidence" value="ECO:0007669"/>
    <property type="project" value="UniProtKB-KW"/>
</dbReference>
<evidence type="ECO:0000313" key="8">
    <source>
        <dbReference type="Proteomes" id="UP000078090"/>
    </source>
</evidence>
<keyword evidence="1 7" id="KW-0489">Methyltransferase</keyword>
<evidence type="ECO:0000259" key="5">
    <source>
        <dbReference type="Pfam" id="PF00891"/>
    </source>
</evidence>
<dbReference type="InterPro" id="IPR036388">
    <property type="entry name" value="WH-like_DNA-bd_sf"/>
</dbReference>
<dbReference type="GO" id="GO:0046983">
    <property type="term" value="F:protein dimerization activity"/>
    <property type="evidence" value="ECO:0007669"/>
    <property type="project" value="InterPro"/>
</dbReference>
<gene>
    <name evidence="7" type="ORF">A1332_20885</name>
</gene>
<comment type="caution">
    <text evidence="7">The sequence shown here is derived from an EMBL/GenBank/DDBJ whole genome shotgun (WGS) entry which is preliminary data.</text>
</comment>
<dbReference type="InterPro" id="IPR012967">
    <property type="entry name" value="COMT_dimerisation"/>
</dbReference>
<dbReference type="Pfam" id="PF00891">
    <property type="entry name" value="Methyltransf_2"/>
    <property type="match status" value="1"/>
</dbReference>
<feature type="domain" description="O-methyltransferase dimerisation" evidence="6">
    <location>
        <begin position="42"/>
        <end position="114"/>
    </location>
</feature>
<dbReference type="Pfam" id="PF08100">
    <property type="entry name" value="Dimerisation"/>
    <property type="match status" value="1"/>
</dbReference>
<dbReference type="GO" id="GO:0008171">
    <property type="term" value="F:O-methyltransferase activity"/>
    <property type="evidence" value="ECO:0007669"/>
    <property type="project" value="InterPro"/>
</dbReference>
<dbReference type="SUPFAM" id="SSF53335">
    <property type="entry name" value="S-adenosyl-L-methionine-dependent methyltransferases"/>
    <property type="match status" value="1"/>
</dbReference>
<dbReference type="EMBL" id="LUUG01000112">
    <property type="protein sequence ID" value="OAH97939.1"/>
    <property type="molecule type" value="Genomic_DNA"/>
</dbReference>
<proteinExistence type="predicted"/>
<dbReference type="SUPFAM" id="SSF46785">
    <property type="entry name" value="Winged helix' DNA-binding domain"/>
    <property type="match status" value="1"/>
</dbReference>
<evidence type="ECO:0000259" key="6">
    <source>
        <dbReference type="Pfam" id="PF08100"/>
    </source>
</evidence>
<keyword evidence="2 7" id="KW-0808">Transferase</keyword>
<dbReference type="PANTHER" id="PTHR43712">
    <property type="entry name" value="PUTATIVE (AFU_ORTHOLOGUE AFUA_4G14580)-RELATED"/>
    <property type="match status" value="1"/>
</dbReference>
<dbReference type="RefSeq" id="WP_064010320.1">
    <property type="nucleotide sequence ID" value="NZ_LUUG01000112.1"/>
</dbReference>
<accession>A0A177LYD8</accession>
<reference evidence="7 8" key="1">
    <citation type="submission" date="2016-03" db="EMBL/GenBank/DDBJ databases">
        <authorList>
            <person name="Ploux O."/>
        </authorList>
    </citation>
    <scope>NUCLEOTIDE SEQUENCE [LARGE SCALE GENOMIC DNA]</scope>
    <source>
        <strain evidence="7 8">R-45363</strain>
    </source>
</reference>
<sequence>MTLQKNAGAVRRFAKLARFGIWLQNLPNKLVPAPFRLIQIGSAFWQSRALYVAARLDIAGALADGEVSPETLAERVAVDADALYRLLRMLAAMGVFEEVSPRRFRNNQLSSCLCPDHPHSVRAMVLMHNSPEMSRPWFEQLEKGVRSGGVPFELTHGQAFYTYMDGHPEFDKLFAQAMDSVEVLTGDSFVTDFDWSRFERIIDVGGSKGAKSLAILKRHPHLKALVADREQIIQGAEQFWKDQGEGVALQRMSFAACDLLQYVPKAQSGKDIYLLSAVLHGFDDATCIAALSNVASAAGRDATIAVMEILMPDSRTDIATAAFDMQMFVNTRGRERTLDEWRRLFDQSGLVLQEVVDLRSFGKILVLRAAQSTGRGES</sequence>
<dbReference type="Proteomes" id="UP000078090">
    <property type="component" value="Unassembled WGS sequence"/>
</dbReference>
<keyword evidence="3" id="KW-0949">S-adenosyl-L-methionine</keyword>
<evidence type="ECO:0000256" key="1">
    <source>
        <dbReference type="ARBA" id="ARBA00022603"/>
    </source>
</evidence>
<evidence type="ECO:0000256" key="2">
    <source>
        <dbReference type="ARBA" id="ARBA00022679"/>
    </source>
</evidence>
<evidence type="ECO:0000256" key="4">
    <source>
        <dbReference type="PIRSR" id="PIRSR005739-1"/>
    </source>
</evidence>
<dbReference type="InterPro" id="IPR029063">
    <property type="entry name" value="SAM-dependent_MTases_sf"/>
</dbReference>
<dbReference type="InterPro" id="IPR036390">
    <property type="entry name" value="WH_DNA-bd_sf"/>
</dbReference>
<dbReference type="PANTHER" id="PTHR43712:SF2">
    <property type="entry name" value="O-METHYLTRANSFERASE CICE"/>
    <property type="match status" value="1"/>
</dbReference>
<feature type="active site" description="Proton acceptor" evidence="4">
    <location>
        <position position="280"/>
    </location>
</feature>
<dbReference type="InterPro" id="IPR016461">
    <property type="entry name" value="COMT-like"/>
</dbReference>
<dbReference type="PROSITE" id="PS51683">
    <property type="entry name" value="SAM_OMT_II"/>
    <property type="match status" value="1"/>
</dbReference>
<protein>
    <submittedName>
        <fullName evidence="7">Methyltransferase</fullName>
    </submittedName>
</protein>
<feature type="domain" description="O-methyltransferase C-terminal" evidence="5">
    <location>
        <begin position="138"/>
        <end position="349"/>
    </location>
</feature>
<dbReference type="Gene3D" id="3.40.50.150">
    <property type="entry name" value="Vaccinia Virus protein VP39"/>
    <property type="match status" value="1"/>
</dbReference>
<name>A0A177LYD8_METMH</name>
<evidence type="ECO:0000256" key="3">
    <source>
        <dbReference type="ARBA" id="ARBA00022691"/>
    </source>
</evidence>
<evidence type="ECO:0000313" key="7">
    <source>
        <dbReference type="EMBL" id="OAH97939.1"/>
    </source>
</evidence>
<organism evidence="7 8">
    <name type="scientific">Methylomonas methanica</name>
    <dbReference type="NCBI Taxonomy" id="421"/>
    <lineage>
        <taxon>Bacteria</taxon>
        <taxon>Pseudomonadati</taxon>
        <taxon>Pseudomonadota</taxon>
        <taxon>Gammaproteobacteria</taxon>
        <taxon>Methylococcales</taxon>
        <taxon>Methylococcaceae</taxon>
        <taxon>Methylomonas</taxon>
    </lineage>
</organism>
<dbReference type="Gene3D" id="1.10.10.10">
    <property type="entry name" value="Winged helix-like DNA-binding domain superfamily/Winged helix DNA-binding domain"/>
    <property type="match status" value="1"/>
</dbReference>
<dbReference type="AlphaFoldDB" id="A0A177LYD8"/>
<dbReference type="InterPro" id="IPR001077">
    <property type="entry name" value="COMT_C"/>
</dbReference>